<evidence type="ECO:0000313" key="3">
    <source>
        <dbReference type="Proteomes" id="UP000594262"/>
    </source>
</evidence>
<dbReference type="EnsemblMetazoa" id="CLYHEMT012647.1">
    <property type="protein sequence ID" value="CLYHEMP012647.1"/>
    <property type="gene ID" value="CLYHEMG012647"/>
</dbReference>
<feature type="compositionally biased region" description="Polar residues" evidence="1">
    <location>
        <begin position="91"/>
        <end position="100"/>
    </location>
</feature>
<feature type="region of interest" description="Disordered" evidence="1">
    <location>
        <begin position="50"/>
        <end position="110"/>
    </location>
</feature>
<evidence type="ECO:0000256" key="1">
    <source>
        <dbReference type="SAM" id="MobiDB-lite"/>
    </source>
</evidence>
<organism evidence="2 3">
    <name type="scientific">Clytia hemisphaerica</name>
    <dbReference type="NCBI Taxonomy" id="252671"/>
    <lineage>
        <taxon>Eukaryota</taxon>
        <taxon>Metazoa</taxon>
        <taxon>Cnidaria</taxon>
        <taxon>Hydrozoa</taxon>
        <taxon>Hydroidolina</taxon>
        <taxon>Leptothecata</taxon>
        <taxon>Obeliida</taxon>
        <taxon>Clytiidae</taxon>
        <taxon>Clytia</taxon>
    </lineage>
</organism>
<dbReference type="RefSeq" id="XP_066927766.1">
    <property type="nucleotide sequence ID" value="XM_067071665.1"/>
</dbReference>
<dbReference type="GeneID" id="136815217"/>
<sequence>MKGLMRKLSKDMKASKEIIVCVEEKDGKETLTLKRSISLESLTKILSKSQESLKAGKEKKPQVEPKRKLSGLSLRIRKMSAQTELTRRGRISSNNDGSQTELRRGRNSSFVEGRQRKVSIQPDFNIGNVVIPAEKRVRKGSLQPNMLTMGRRNSTLLKKDPKARKMSVPANMKFSTERVRVRRVSFVNQNTGETFQMNKK</sequence>
<reference evidence="2" key="1">
    <citation type="submission" date="2021-01" db="UniProtKB">
        <authorList>
            <consortium name="EnsemblMetazoa"/>
        </authorList>
    </citation>
    <scope>IDENTIFICATION</scope>
</reference>
<evidence type="ECO:0000313" key="2">
    <source>
        <dbReference type="EnsemblMetazoa" id="CLYHEMP012647.1"/>
    </source>
</evidence>
<dbReference type="Proteomes" id="UP000594262">
    <property type="component" value="Unplaced"/>
</dbReference>
<protein>
    <submittedName>
        <fullName evidence="2">Uncharacterized protein</fullName>
    </submittedName>
</protein>
<dbReference type="AlphaFoldDB" id="A0A7M5V772"/>
<proteinExistence type="predicted"/>
<feature type="compositionally biased region" description="Basic and acidic residues" evidence="1">
    <location>
        <begin position="54"/>
        <end position="67"/>
    </location>
</feature>
<name>A0A7M5V772_9CNID</name>
<keyword evidence="3" id="KW-1185">Reference proteome</keyword>
<accession>A0A7M5V772</accession>